<feature type="signal peptide" evidence="1">
    <location>
        <begin position="1"/>
        <end position="19"/>
    </location>
</feature>
<comment type="caution">
    <text evidence="3">The sequence shown here is derived from an EMBL/GenBank/DDBJ whole genome shotgun (WGS) entry which is preliminary data.</text>
</comment>
<reference evidence="3" key="1">
    <citation type="journal article" date="2021" name="Nat. Commun.">
        <title>Genetic determinants of endophytism in the Arabidopsis root mycobiome.</title>
        <authorList>
            <person name="Mesny F."/>
            <person name="Miyauchi S."/>
            <person name="Thiergart T."/>
            <person name="Pickel B."/>
            <person name="Atanasova L."/>
            <person name="Karlsson M."/>
            <person name="Huettel B."/>
            <person name="Barry K.W."/>
            <person name="Haridas S."/>
            <person name="Chen C."/>
            <person name="Bauer D."/>
            <person name="Andreopoulos W."/>
            <person name="Pangilinan J."/>
            <person name="LaButti K."/>
            <person name="Riley R."/>
            <person name="Lipzen A."/>
            <person name="Clum A."/>
            <person name="Drula E."/>
            <person name="Henrissat B."/>
            <person name="Kohler A."/>
            <person name="Grigoriev I.V."/>
            <person name="Martin F.M."/>
            <person name="Hacquard S."/>
        </authorList>
    </citation>
    <scope>NUCLEOTIDE SEQUENCE</scope>
    <source>
        <strain evidence="3">MPI-CAGE-AT-0016</strain>
    </source>
</reference>
<dbReference type="InterPro" id="IPR018535">
    <property type="entry name" value="DUF1996"/>
</dbReference>
<dbReference type="PANTHER" id="PTHR43662">
    <property type="match status" value="1"/>
</dbReference>
<feature type="chain" id="PRO_5035430680" evidence="1">
    <location>
        <begin position="20"/>
        <end position="465"/>
    </location>
</feature>
<dbReference type="SMART" id="SM00321">
    <property type="entry name" value="WSC"/>
    <property type="match status" value="1"/>
</dbReference>
<evidence type="ECO:0000259" key="2">
    <source>
        <dbReference type="PROSITE" id="PS51212"/>
    </source>
</evidence>
<protein>
    <submittedName>
        <fullName evidence="3">WSC domain-containing protein</fullName>
    </submittedName>
</protein>
<keyword evidence="4" id="KW-1185">Reference proteome</keyword>
<dbReference type="Proteomes" id="UP000813385">
    <property type="component" value="Unassembled WGS sequence"/>
</dbReference>
<dbReference type="Pfam" id="PF09362">
    <property type="entry name" value="DUF1996"/>
    <property type="match status" value="1"/>
</dbReference>
<evidence type="ECO:0000313" key="4">
    <source>
        <dbReference type="Proteomes" id="UP000813385"/>
    </source>
</evidence>
<evidence type="ECO:0000256" key="1">
    <source>
        <dbReference type="SAM" id="SignalP"/>
    </source>
</evidence>
<accession>A0A8K0TT44</accession>
<organism evidence="3 4">
    <name type="scientific">Plectosphaerella cucumerina</name>
    <dbReference type="NCBI Taxonomy" id="40658"/>
    <lineage>
        <taxon>Eukaryota</taxon>
        <taxon>Fungi</taxon>
        <taxon>Dikarya</taxon>
        <taxon>Ascomycota</taxon>
        <taxon>Pezizomycotina</taxon>
        <taxon>Sordariomycetes</taxon>
        <taxon>Hypocreomycetidae</taxon>
        <taxon>Glomerellales</taxon>
        <taxon>Plectosphaerellaceae</taxon>
        <taxon>Plectosphaerella</taxon>
    </lineage>
</organism>
<proteinExistence type="predicted"/>
<dbReference type="OrthoDB" id="74764at2759"/>
<name>A0A8K0TT44_9PEZI</name>
<keyword evidence="1" id="KW-0732">Signal</keyword>
<feature type="domain" description="WSC" evidence="2">
    <location>
        <begin position="357"/>
        <end position="453"/>
    </location>
</feature>
<dbReference type="PANTHER" id="PTHR43662:SF3">
    <property type="entry name" value="DOMAIN PROTEIN, PUTATIVE (AFU_ORTHOLOGUE AFUA_6G11970)-RELATED"/>
    <property type="match status" value="1"/>
</dbReference>
<evidence type="ECO:0000313" key="3">
    <source>
        <dbReference type="EMBL" id="KAH7375396.1"/>
    </source>
</evidence>
<dbReference type="InterPro" id="IPR002889">
    <property type="entry name" value="WSC_carb-bd"/>
</dbReference>
<dbReference type="Pfam" id="PF01822">
    <property type="entry name" value="WSC"/>
    <property type="match status" value="1"/>
</dbReference>
<gene>
    <name evidence="3" type="ORF">B0T11DRAFT_345385</name>
</gene>
<dbReference type="AlphaFoldDB" id="A0A8K0TT44"/>
<dbReference type="PROSITE" id="PS51212">
    <property type="entry name" value="WSC"/>
    <property type="match status" value="1"/>
</dbReference>
<dbReference type="EMBL" id="JAGPXD010000001">
    <property type="protein sequence ID" value="KAH7375396.1"/>
    <property type="molecule type" value="Genomic_DNA"/>
</dbReference>
<sequence>MKHHHPIAAGLALASQAAAFFVLPCARPVVVERADPIVNPGALSGHAHTVMGGSGFNFTMDYDRAVSSACSSCRARADLSNYWIPNLYYHREDGKFEEVSQVGGMLVYYLQRQDPQDIGFANGLVAFPEGFQMLAGNPHLRSFNNTLEQRAISYACLGVSGPETPGLPNHNCPNGLRAQVMFPSCWDGVNLDSPDHKSHVAYPSLVDNGVCPPTHPVRFPSLFYEVTFRVDDFKNRWYGNSQPFVFSQGDPTGYGLHGDFLNGWDVDILQKAVTNCTDASGDIELCKVLDLFDEETMRSCWVPSRVDEVVSGTLDKLPGCNPVQNGPANAVQGSGCGAPTTISAPAWPYEDVTQSHGYRYLGCAKDANGRSRTLDGPSRLNDDMTVETCIAFCNDRGYKYAGLEYQRECYCGNDVAADRAPVKGILGVCEMPCKGDNSQICGGYGGLSLYEKCPTGGACANAELM</sequence>